<keyword evidence="2" id="KW-1185">Reference proteome</keyword>
<comment type="caution">
    <text evidence="1">The sequence shown here is derived from an EMBL/GenBank/DDBJ whole genome shotgun (WGS) entry which is preliminary data.</text>
</comment>
<organism evidence="1 2">
    <name type="scientific">Psychrobacter aestuarii</name>
    <dbReference type="NCBI Taxonomy" id="556327"/>
    <lineage>
        <taxon>Bacteria</taxon>
        <taxon>Pseudomonadati</taxon>
        <taxon>Pseudomonadota</taxon>
        <taxon>Gammaproteobacteria</taxon>
        <taxon>Moraxellales</taxon>
        <taxon>Moraxellaceae</taxon>
        <taxon>Psychrobacter</taxon>
    </lineage>
</organism>
<name>A0ABN0VYT0_9GAMM</name>
<accession>A0ABN0VYT0</accession>
<gene>
    <name evidence="1" type="ORF">GCM10009129_17690</name>
</gene>
<evidence type="ECO:0000313" key="2">
    <source>
        <dbReference type="Proteomes" id="UP001501787"/>
    </source>
</evidence>
<evidence type="ECO:0000313" key="1">
    <source>
        <dbReference type="EMBL" id="GAA0320451.1"/>
    </source>
</evidence>
<sequence>MAGKIDKKPKKPTLAQWAQMLEVLAIRHVSSKGFNKRVGLEIIVFIKQLFIIGLVVL</sequence>
<dbReference type="Proteomes" id="UP001501787">
    <property type="component" value="Unassembled WGS sequence"/>
</dbReference>
<protein>
    <submittedName>
        <fullName evidence="1">Uncharacterized protein</fullName>
    </submittedName>
</protein>
<proteinExistence type="predicted"/>
<dbReference type="EMBL" id="BAAAFR010000005">
    <property type="protein sequence ID" value="GAA0320451.1"/>
    <property type="molecule type" value="Genomic_DNA"/>
</dbReference>
<reference evidence="1 2" key="1">
    <citation type="journal article" date="2019" name="Int. J. Syst. Evol. Microbiol.">
        <title>The Global Catalogue of Microorganisms (GCM) 10K type strain sequencing project: providing services to taxonomists for standard genome sequencing and annotation.</title>
        <authorList>
            <consortium name="The Broad Institute Genomics Platform"/>
            <consortium name="The Broad Institute Genome Sequencing Center for Infectious Disease"/>
            <person name="Wu L."/>
            <person name="Ma J."/>
        </authorList>
    </citation>
    <scope>NUCLEOTIDE SEQUENCE [LARGE SCALE GENOMIC DNA]</scope>
    <source>
        <strain evidence="1 2">JCM 16343</strain>
    </source>
</reference>